<feature type="domain" description="CCHC-type" evidence="3">
    <location>
        <begin position="393"/>
        <end position="406"/>
    </location>
</feature>
<evidence type="ECO:0000313" key="4">
    <source>
        <dbReference type="EMBL" id="KAG7527247.1"/>
    </source>
</evidence>
<dbReference type="InterPro" id="IPR001878">
    <property type="entry name" value="Znf_CCHC"/>
</dbReference>
<sequence>MSSDRARSTTDEIRAIARIRSNKDVFIQFLLCRLPGFDEPDLKVFFEPKGRSITPYSPFSPSDLSDLTPLSFQTDNERPLDIESLTKRLEDIAKDRSRARMLSALPRCTGIEAASDWLNGFEAGMLDRGVEDDDAKMAKYWKTCVVAESPAAVWMDTLDEATRKSFRLLERSYRDRFGSGRVRSEAECLQDLRRMRMRDEDLGGKDDKGFLKHEVYARELITISSRIPNTSMSDGLKASTILEGVGPELRKFIRHATGRDPSVMDVISSIKSLADEDIEMIQEPYRWKKQLDELKKAASTPTRQFGGVSQSYNNQENRNSGTQNYDRGGSYQQNRNDTAEIPIGPFATNASGERAYGEAIRMWYGRYGDGATASLSRPFPLSPGTAKPGSGECFRCGRVGHLRPMCSANNPIPENEQRYRGQVMAEDKRRVGGGQRYDQRGQGTGANNVQPIRGLAEGSGYAYMPQRHEINDREESPFEDTVWTPPFYGQGNEAGFGQ</sequence>
<feature type="region of interest" description="Disordered" evidence="2">
    <location>
        <begin position="472"/>
        <end position="498"/>
    </location>
</feature>
<keyword evidence="1" id="KW-0862">Zinc</keyword>
<protein>
    <recommendedName>
        <fullName evidence="3">CCHC-type domain-containing protein</fullName>
    </recommendedName>
</protein>
<reference evidence="4" key="1">
    <citation type="submission" date="2020-04" db="EMBL/GenBank/DDBJ databases">
        <title>Analysis of mating type loci in Filobasidium floriforme.</title>
        <authorList>
            <person name="Nowrousian M."/>
        </authorList>
    </citation>
    <scope>NUCLEOTIDE SEQUENCE</scope>
    <source>
        <strain evidence="4">CBS 6242</strain>
    </source>
</reference>
<comment type="caution">
    <text evidence="4">The sequence shown here is derived from an EMBL/GenBank/DDBJ whole genome shotgun (WGS) entry which is preliminary data.</text>
</comment>
<dbReference type="PROSITE" id="PS50158">
    <property type="entry name" value="ZF_CCHC"/>
    <property type="match status" value="1"/>
</dbReference>
<dbReference type="Proteomes" id="UP000812966">
    <property type="component" value="Unassembled WGS sequence"/>
</dbReference>
<feature type="region of interest" description="Disordered" evidence="2">
    <location>
        <begin position="298"/>
        <end position="346"/>
    </location>
</feature>
<dbReference type="AlphaFoldDB" id="A0A8K0JE37"/>
<name>A0A8K0JE37_9TREE</name>
<accession>A0A8K0JE37</accession>
<gene>
    <name evidence="4" type="ORF">FFLO_07124</name>
</gene>
<evidence type="ECO:0000256" key="2">
    <source>
        <dbReference type="SAM" id="MobiDB-lite"/>
    </source>
</evidence>
<dbReference type="GO" id="GO:0008270">
    <property type="term" value="F:zinc ion binding"/>
    <property type="evidence" value="ECO:0007669"/>
    <property type="project" value="UniProtKB-KW"/>
</dbReference>
<organism evidence="4 5">
    <name type="scientific">Filobasidium floriforme</name>
    <dbReference type="NCBI Taxonomy" id="5210"/>
    <lineage>
        <taxon>Eukaryota</taxon>
        <taxon>Fungi</taxon>
        <taxon>Dikarya</taxon>
        <taxon>Basidiomycota</taxon>
        <taxon>Agaricomycotina</taxon>
        <taxon>Tremellomycetes</taxon>
        <taxon>Filobasidiales</taxon>
        <taxon>Filobasidiaceae</taxon>
        <taxon>Filobasidium</taxon>
    </lineage>
</organism>
<dbReference type="GO" id="GO:0003676">
    <property type="term" value="F:nucleic acid binding"/>
    <property type="evidence" value="ECO:0007669"/>
    <property type="project" value="InterPro"/>
</dbReference>
<evidence type="ECO:0000256" key="1">
    <source>
        <dbReference type="PROSITE-ProRule" id="PRU00047"/>
    </source>
</evidence>
<proteinExistence type="predicted"/>
<feature type="compositionally biased region" description="Polar residues" evidence="2">
    <location>
        <begin position="299"/>
        <end position="336"/>
    </location>
</feature>
<evidence type="ECO:0000259" key="3">
    <source>
        <dbReference type="PROSITE" id="PS50158"/>
    </source>
</evidence>
<dbReference type="EMBL" id="JABELV010000379">
    <property type="protein sequence ID" value="KAG7527247.1"/>
    <property type="molecule type" value="Genomic_DNA"/>
</dbReference>
<feature type="region of interest" description="Disordered" evidence="2">
    <location>
        <begin position="429"/>
        <end position="452"/>
    </location>
</feature>
<evidence type="ECO:0000313" key="5">
    <source>
        <dbReference type="Proteomes" id="UP000812966"/>
    </source>
</evidence>
<keyword evidence="5" id="KW-1185">Reference proteome</keyword>
<keyword evidence="1" id="KW-0479">Metal-binding</keyword>
<keyword evidence="1" id="KW-0863">Zinc-finger</keyword>